<dbReference type="GO" id="GO:0008270">
    <property type="term" value="F:zinc ion binding"/>
    <property type="evidence" value="ECO:0007669"/>
    <property type="project" value="UniProtKB-KW"/>
</dbReference>
<dbReference type="InterPro" id="IPR028938">
    <property type="entry name" value="Rsf1-like"/>
</dbReference>
<dbReference type="InterPro" id="IPR019786">
    <property type="entry name" value="Zinc_finger_PHD-type_CS"/>
</dbReference>
<keyword evidence="8" id="KW-0804">Transcription</keyword>
<dbReference type="Pfam" id="PF00628">
    <property type="entry name" value="PHD"/>
    <property type="match status" value="1"/>
</dbReference>
<evidence type="ECO:0000256" key="2">
    <source>
        <dbReference type="ARBA" id="ARBA00022771"/>
    </source>
</evidence>
<feature type="compositionally biased region" description="Low complexity" evidence="6">
    <location>
        <begin position="904"/>
        <end position="915"/>
    </location>
</feature>
<evidence type="ECO:0000256" key="5">
    <source>
        <dbReference type="SAM" id="Coils"/>
    </source>
</evidence>
<keyword evidence="2 4" id="KW-0863">Zinc-finger</keyword>
<dbReference type="InterPro" id="IPR013083">
    <property type="entry name" value="Znf_RING/FYVE/PHD"/>
</dbReference>
<evidence type="ECO:0000256" key="1">
    <source>
        <dbReference type="ARBA" id="ARBA00022723"/>
    </source>
</evidence>
<dbReference type="PANTHER" id="PTHR14296:SF3">
    <property type="entry name" value="DIKAR, ISOFORM F"/>
    <property type="match status" value="1"/>
</dbReference>
<dbReference type="PROSITE" id="PS01359">
    <property type="entry name" value="ZF_PHD_1"/>
    <property type="match status" value="1"/>
</dbReference>
<dbReference type="GO" id="GO:0006355">
    <property type="term" value="P:regulation of DNA-templated transcription"/>
    <property type="evidence" value="ECO:0007669"/>
    <property type="project" value="InterPro"/>
</dbReference>
<comment type="caution">
    <text evidence="8">The sequence shown here is derived from an EMBL/GenBank/DDBJ whole genome shotgun (WGS) entry which is preliminary data.</text>
</comment>
<keyword evidence="8" id="KW-0240">DNA-directed RNA polymerase</keyword>
<dbReference type="GO" id="GO:0031213">
    <property type="term" value="C:RSF complex"/>
    <property type="evidence" value="ECO:0007669"/>
    <property type="project" value="InterPro"/>
</dbReference>
<dbReference type="InterPro" id="IPR001965">
    <property type="entry name" value="Znf_PHD"/>
</dbReference>
<feature type="compositionally biased region" description="Basic residues" evidence="6">
    <location>
        <begin position="214"/>
        <end position="237"/>
    </location>
</feature>
<dbReference type="CDD" id="cd15556">
    <property type="entry name" value="PHD_MMD1_like"/>
    <property type="match status" value="1"/>
</dbReference>
<feature type="region of interest" description="Disordered" evidence="6">
    <location>
        <begin position="517"/>
        <end position="992"/>
    </location>
</feature>
<feature type="compositionally biased region" description="Low complexity" evidence="6">
    <location>
        <begin position="676"/>
        <end position="690"/>
    </location>
</feature>
<dbReference type="PANTHER" id="PTHR14296">
    <property type="entry name" value="REMODELING AND SPACING FACTOR 1"/>
    <property type="match status" value="1"/>
</dbReference>
<feature type="compositionally biased region" description="Low complexity" evidence="6">
    <location>
        <begin position="765"/>
        <end position="791"/>
    </location>
</feature>
<accession>A0A0G2IZ86</accession>
<dbReference type="InterPro" id="IPR011011">
    <property type="entry name" value="Znf_FYVE_PHD"/>
</dbReference>
<feature type="compositionally biased region" description="Low complexity" evidence="6">
    <location>
        <begin position="952"/>
        <end position="963"/>
    </location>
</feature>
<sequence length="992" mass="110771">MVSRKRARDEAEEDSSAHVVAKQTEPLPLSLHDQEEHGLLHQLRNMWEFSNLMQYIYSFGKVVKISDDIDIDELESECLKPGPSGKLLDIGLALLKFVSSHRGLTSENFEEYTRRQYLAKAPARNPFGDAEEPIKFNDLDIFQRIRVLQQLSVWTFWNPDRMRERMPEQKETEQIQWRVDEIGYDRDERLYYVLDDNRLYRRTDPPIPAARAARAAKPKANSKKARALARAAKKRKLSGVQDEEDEEPSNDANGDAEHDSSSGRYKWECLAITLAQYNAFLDTIRKSKDPNEEFLRDQLVENVIPVIEKVEESHRRKIERRERELINMQRMANAKRSSRIASKQDRERQEMEVAEEARKREAERIAAIKEQEKQKKIEKERLYRMMTREQRLKDREEKRRLHEEELAKIVEETKKIESGEARVSERHLKVEMEKRKKDLEALQNEEQWIFDCSGCGVHGENLDDGSHIVACEKCNIWQHIKCLGIPQDEAEKDDFHFVCRDCKRRMEEASLPKIPPLKFRIGASSSPPSSSKLNVNGEKRKRQDASVSPSIKKTKRASTSPAQPPATLPQMNPLTNGYPTALNQGQRLLPHQTNPLQPGQRPPHPMQNGFYRLPPAPQPVSNHLPRPKSSSLAPSSSPPAKITASNGLPRPQTQHLGPAPQFLHYQPPGRHPSSNTSSFTPQHPSSSPSTQGGAGRFISPIQNLPAMSPTQGNRDVGPLAGFPLSSTIPNNGPPLPLPATPHVNNNHSHSRTHTTTTSPYAIPQSASRPSRPSHSFSSTTTTNSTATPSRTFAHTPPPQQYTSQTAPPSSGLSPTKHSPAHPQPPLSTSTSSPFSSFGTSASTTAATATATATATQPPILPPVQRLHPSPKLMGRASPDAPIRAPVKSMTPDQEDRRRREDELAAATAGAGTGAARSLDVGESWGRVPVQREGQGQISSEVNRQVVDSGVRPQVGLGQQSQLQPPEPQPPQQDLGSAATQAQLMEAPKRNNK</sequence>
<feature type="coiled-coil region" evidence="5">
    <location>
        <begin position="344"/>
        <end position="445"/>
    </location>
</feature>
<dbReference type="OrthoDB" id="303107at2759"/>
<feature type="compositionally biased region" description="Low complexity" evidence="6">
    <location>
        <begin position="827"/>
        <end position="855"/>
    </location>
</feature>
<feature type="region of interest" description="Disordered" evidence="6">
    <location>
        <begin position="1"/>
        <end position="20"/>
    </location>
</feature>
<feature type="compositionally biased region" description="Polar residues" evidence="6">
    <location>
        <begin position="800"/>
        <end position="816"/>
    </location>
</feature>
<feature type="compositionally biased region" description="Low complexity" evidence="6">
    <location>
        <begin position="627"/>
        <end position="641"/>
    </location>
</feature>
<name>A0A0G2IZ86_9EURO</name>
<evidence type="ECO:0000256" key="3">
    <source>
        <dbReference type="ARBA" id="ARBA00022833"/>
    </source>
</evidence>
<evidence type="ECO:0000313" key="8">
    <source>
        <dbReference type="EMBL" id="KKZ61229.1"/>
    </source>
</evidence>
<keyword evidence="1" id="KW-0479">Metal-binding</keyword>
<evidence type="ECO:0000256" key="4">
    <source>
        <dbReference type="PROSITE-ProRule" id="PRU00146"/>
    </source>
</evidence>
<dbReference type="PROSITE" id="PS50016">
    <property type="entry name" value="ZF_PHD_2"/>
    <property type="match status" value="1"/>
</dbReference>
<feature type="compositionally biased region" description="Polar residues" evidence="6">
    <location>
        <begin position="545"/>
        <end position="561"/>
    </location>
</feature>
<gene>
    <name evidence="8" type="ORF">EMCG_04147</name>
</gene>
<evidence type="ECO:0000313" key="9">
    <source>
        <dbReference type="Proteomes" id="UP000034164"/>
    </source>
</evidence>
<dbReference type="InterPro" id="IPR019787">
    <property type="entry name" value="Znf_PHD-finger"/>
</dbReference>
<dbReference type="Gene3D" id="3.30.40.10">
    <property type="entry name" value="Zinc/RING finger domain, C3HC4 (zinc finger)"/>
    <property type="match status" value="1"/>
</dbReference>
<proteinExistence type="predicted"/>
<dbReference type="SMART" id="SM00249">
    <property type="entry name" value="PHD"/>
    <property type="match status" value="1"/>
</dbReference>
<dbReference type="GO" id="GO:0000428">
    <property type="term" value="C:DNA-directed RNA polymerase complex"/>
    <property type="evidence" value="ECO:0007669"/>
    <property type="project" value="UniProtKB-KW"/>
</dbReference>
<dbReference type="SUPFAM" id="SSF57903">
    <property type="entry name" value="FYVE/PHD zinc finger"/>
    <property type="match status" value="1"/>
</dbReference>
<feature type="compositionally biased region" description="Polar residues" evidence="6">
    <location>
        <begin position="933"/>
        <end position="942"/>
    </location>
</feature>
<dbReference type="Proteomes" id="UP000034164">
    <property type="component" value="Unassembled WGS sequence"/>
</dbReference>
<dbReference type="EMBL" id="LCZI01001322">
    <property type="protein sequence ID" value="KKZ61229.1"/>
    <property type="molecule type" value="Genomic_DNA"/>
</dbReference>
<feature type="compositionally biased region" description="Polar residues" evidence="6">
    <location>
        <begin position="643"/>
        <end position="655"/>
    </location>
</feature>
<feature type="compositionally biased region" description="Polar residues" evidence="6">
    <location>
        <begin position="569"/>
        <end position="597"/>
    </location>
</feature>
<organism evidence="8 9">
    <name type="scientific">[Emmonsia] crescens</name>
    <dbReference type="NCBI Taxonomy" id="73230"/>
    <lineage>
        <taxon>Eukaryota</taxon>
        <taxon>Fungi</taxon>
        <taxon>Dikarya</taxon>
        <taxon>Ascomycota</taxon>
        <taxon>Pezizomycotina</taxon>
        <taxon>Eurotiomycetes</taxon>
        <taxon>Eurotiomycetidae</taxon>
        <taxon>Onygenales</taxon>
        <taxon>Ajellomycetaceae</taxon>
        <taxon>Emergomyces</taxon>
    </lineage>
</organism>
<reference evidence="9" key="1">
    <citation type="journal article" date="2015" name="PLoS Genet.">
        <title>The dynamic genome and transcriptome of the human fungal pathogen Blastomyces and close relative Emmonsia.</title>
        <authorList>
            <person name="Munoz J.F."/>
            <person name="Gauthier G.M."/>
            <person name="Desjardins C.A."/>
            <person name="Gallo J.E."/>
            <person name="Holder J."/>
            <person name="Sullivan T.D."/>
            <person name="Marty A.J."/>
            <person name="Carmen J.C."/>
            <person name="Chen Z."/>
            <person name="Ding L."/>
            <person name="Gujja S."/>
            <person name="Magrini V."/>
            <person name="Misas E."/>
            <person name="Mitreva M."/>
            <person name="Priest M."/>
            <person name="Saif S."/>
            <person name="Whiston E.A."/>
            <person name="Young S."/>
            <person name="Zeng Q."/>
            <person name="Goldman W.E."/>
            <person name="Mardis E.R."/>
            <person name="Taylor J.W."/>
            <person name="McEwen J.G."/>
            <person name="Clay O.K."/>
            <person name="Klein B.S."/>
            <person name="Cuomo C.A."/>
        </authorList>
    </citation>
    <scope>NUCLEOTIDE SEQUENCE [LARGE SCALE GENOMIC DNA]</scope>
    <source>
        <strain evidence="9">UAMH 3008</strain>
    </source>
</reference>
<dbReference type="VEuPathDB" id="FungiDB:EMCG_04147"/>
<evidence type="ECO:0000259" key="7">
    <source>
        <dbReference type="PROSITE" id="PS50016"/>
    </source>
</evidence>
<keyword evidence="3" id="KW-0862">Zinc</keyword>
<feature type="region of interest" description="Disordered" evidence="6">
    <location>
        <begin position="209"/>
        <end position="261"/>
    </location>
</feature>
<keyword evidence="5" id="KW-0175">Coiled coil</keyword>
<protein>
    <submittedName>
        <fullName evidence="8">DNA-directed RNA polymerase</fullName>
    </submittedName>
</protein>
<feature type="domain" description="PHD-type" evidence="7">
    <location>
        <begin position="449"/>
        <end position="505"/>
    </location>
</feature>
<dbReference type="AlphaFoldDB" id="A0A0G2IZ86"/>
<dbReference type="InterPro" id="IPR058054">
    <property type="entry name" value="Znf_MS1-like"/>
</dbReference>
<evidence type="ECO:0000256" key="6">
    <source>
        <dbReference type="SAM" id="MobiDB-lite"/>
    </source>
</evidence>
<feature type="compositionally biased region" description="Basic and acidic residues" evidence="6">
    <location>
        <begin position="893"/>
        <end position="902"/>
    </location>
</feature>